<dbReference type="InterPro" id="IPR011006">
    <property type="entry name" value="CheY-like_superfamily"/>
</dbReference>
<dbReference type="InterPro" id="IPR001789">
    <property type="entry name" value="Sig_transdc_resp-reg_receiver"/>
</dbReference>
<dbReference type="PANTHER" id="PTHR42713:SF3">
    <property type="entry name" value="TRANSCRIPTIONAL REGULATORY PROTEIN HPTR"/>
    <property type="match status" value="1"/>
</dbReference>
<name>A0A7R7EK75_9FIRM</name>
<proteinExistence type="predicted"/>
<evidence type="ECO:0000259" key="11">
    <source>
        <dbReference type="PROSITE" id="PS01124"/>
    </source>
</evidence>
<dbReference type="GO" id="GO:0000160">
    <property type="term" value="P:phosphorelay signal transduction system"/>
    <property type="evidence" value="ECO:0007669"/>
    <property type="project" value="UniProtKB-KW"/>
</dbReference>
<evidence type="ECO:0000256" key="9">
    <source>
        <dbReference type="ARBA" id="ARBA00024867"/>
    </source>
</evidence>
<gene>
    <name evidence="13" type="ORF">bsdtb5_19350</name>
</gene>
<keyword evidence="5" id="KW-0902">Two-component regulatory system</keyword>
<dbReference type="Pfam" id="PF12833">
    <property type="entry name" value="HTH_18"/>
    <property type="match status" value="1"/>
</dbReference>
<organism evidence="13 14">
    <name type="scientific">Anaeromicropila herbilytica</name>
    <dbReference type="NCBI Taxonomy" id="2785025"/>
    <lineage>
        <taxon>Bacteria</taxon>
        <taxon>Bacillati</taxon>
        <taxon>Bacillota</taxon>
        <taxon>Clostridia</taxon>
        <taxon>Lachnospirales</taxon>
        <taxon>Lachnospiraceae</taxon>
        <taxon>Anaeromicropila</taxon>
    </lineage>
</organism>
<keyword evidence="7 13" id="KW-0238">DNA-binding</keyword>
<keyword evidence="14" id="KW-1185">Reference proteome</keyword>
<keyword evidence="8" id="KW-0804">Transcription</keyword>
<dbReference type="CDD" id="cd17536">
    <property type="entry name" value="REC_YesN-like"/>
    <property type="match status" value="1"/>
</dbReference>
<dbReference type="PROSITE" id="PS50110">
    <property type="entry name" value="RESPONSE_REGULATORY"/>
    <property type="match status" value="1"/>
</dbReference>
<dbReference type="SMART" id="SM00342">
    <property type="entry name" value="HTH_ARAC"/>
    <property type="match status" value="1"/>
</dbReference>
<dbReference type="Pfam" id="PF00072">
    <property type="entry name" value="Response_reg"/>
    <property type="match status" value="1"/>
</dbReference>
<dbReference type="GO" id="GO:0003700">
    <property type="term" value="F:DNA-binding transcription factor activity"/>
    <property type="evidence" value="ECO:0007669"/>
    <property type="project" value="InterPro"/>
</dbReference>
<keyword evidence="4 10" id="KW-0597">Phosphoprotein</keyword>
<evidence type="ECO:0000256" key="5">
    <source>
        <dbReference type="ARBA" id="ARBA00023012"/>
    </source>
</evidence>
<comment type="function">
    <text evidence="9">May play the central regulatory role in sporulation. It may be an element of the effector pathway responsible for the activation of sporulation genes in response to nutritional stress. Spo0A may act in concert with spo0H (a sigma factor) to control the expression of some genes that are critical to the sporulation process.</text>
</comment>
<dbReference type="InterPro" id="IPR020449">
    <property type="entry name" value="Tscrpt_reg_AraC-type_HTH"/>
</dbReference>
<dbReference type="InterPro" id="IPR009057">
    <property type="entry name" value="Homeodomain-like_sf"/>
</dbReference>
<evidence type="ECO:0000259" key="12">
    <source>
        <dbReference type="PROSITE" id="PS50110"/>
    </source>
</evidence>
<evidence type="ECO:0000256" key="6">
    <source>
        <dbReference type="ARBA" id="ARBA00023015"/>
    </source>
</evidence>
<dbReference type="Gene3D" id="3.40.50.2300">
    <property type="match status" value="1"/>
</dbReference>
<feature type="domain" description="HTH araC/xylS-type" evidence="11">
    <location>
        <begin position="154"/>
        <end position="252"/>
    </location>
</feature>
<dbReference type="InterPro" id="IPR018060">
    <property type="entry name" value="HTH_AraC"/>
</dbReference>
<accession>A0A7R7EK75</accession>
<feature type="domain" description="Response regulatory" evidence="12">
    <location>
        <begin position="7"/>
        <end position="124"/>
    </location>
</feature>
<dbReference type="PANTHER" id="PTHR42713">
    <property type="entry name" value="HISTIDINE KINASE-RELATED"/>
    <property type="match status" value="1"/>
</dbReference>
<sequence length="253" mass="29015">MPKSIVKLLIVEDEDNIRNGIETYIRLNSKCIDKIYTASNGSEALEKIYEYKPELMLIDVQIPHKDGLTVMKEAKAAGVCPKTIILSGYDQFEYAQKAIRYGALDYLLKPSRPTDILSKLENLIQEKDREDKKEEGTANVGNVNKEKQANRFVTMAVDYINENYMSDLTLKVVADKVGVTSAYLSTLFTQTLDCGFIDYLNKIRIDRACNFLHDNQLKTYEVAYKVGFHDEKYFTRVFKKILGLSPSQYRKTM</sequence>
<dbReference type="EMBL" id="AP024169">
    <property type="protein sequence ID" value="BCN30640.1"/>
    <property type="molecule type" value="Genomic_DNA"/>
</dbReference>
<dbReference type="InterPro" id="IPR051552">
    <property type="entry name" value="HptR"/>
</dbReference>
<dbReference type="SMART" id="SM00448">
    <property type="entry name" value="REC"/>
    <property type="match status" value="1"/>
</dbReference>
<evidence type="ECO:0000313" key="14">
    <source>
        <dbReference type="Proteomes" id="UP000595897"/>
    </source>
</evidence>
<evidence type="ECO:0000256" key="3">
    <source>
        <dbReference type="ARBA" id="ARBA00022490"/>
    </source>
</evidence>
<dbReference type="SUPFAM" id="SSF46689">
    <property type="entry name" value="Homeodomain-like"/>
    <property type="match status" value="2"/>
</dbReference>
<dbReference type="KEGG" id="ahb:bsdtb5_19350"/>
<evidence type="ECO:0000256" key="10">
    <source>
        <dbReference type="PROSITE-ProRule" id="PRU00169"/>
    </source>
</evidence>
<reference evidence="13 14" key="1">
    <citation type="submission" date="2020-11" db="EMBL/GenBank/DDBJ databases">
        <title>Draft genome sequencing of a Lachnospiraceae strain isolated from anoxic soil subjected to BSD treatment.</title>
        <authorList>
            <person name="Uek A."/>
            <person name="Tonouchi A."/>
        </authorList>
    </citation>
    <scope>NUCLEOTIDE SEQUENCE [LARGE SCALE GENOMIC DNA]</scope>
    <source>
        <strain evidence="13 14">TB5</strain>
    </source>
</reference>
<dbReference type="Gene3D" id="1.10.10.60">
    <property type="entry name" value="Homeodomain-like"/>
    <property type="match status" value="2"/>
</dbReference>
<dbReference type="AlphaFoldDB" id="A0A7R7EK75"/>
<dbReference type="GO" id="GO:0043565">
    <property type="term" value="F:sequence-specific DNA binding"/>
    <property type="evidence" value="ECO:0007669"/>
    <property type="project" value="InterPro"/>
</dbReference>
<feature type="modified residue" description="4-aspartylphosphate" evidence="10">
    <location>
        <position position="59"/>
    </location>
</feature>
<evidence type="ECO:0000256" key="8">
    <source>
        <dbReference type="ARBA" id="ARBA00023163"/>
    </source>
</evidence>
<dbReference type="PRINTS" id="PR00032">
    <property type="entry name" value="HTHARAC"/>
</dbReference>
<dbReference type="SUPFAM" id="SSF52172">
    <property type="entry name" value="CheY-like"/>
    <property type="match status" value="1"/>
</dbReference>
<keyword evidence="3" id="KW-0963">Cytoplasm</keyword>
<keyword evidence="6" id="KW-0805">Transcription regulation</keyword>
<evidence type="ECO:0000256" key="2">
    <source>
        <dbReference type="ARBA" id="ARBA00018672"/>
    </source>
</evidence>
<dbReference type="RefSeq" id="WP_271715845.1">
    <property type="nucleotide sequence ID" value="NZ_AP024169.1"/>
</dbReference>
<dbReference type="Proteomes" id="UP000595897">
    <property type="component" value="Chromosome"/>
</dbReference>
<comment type="subcellular location">
    <subcellularLocation>
        <location evidence="1">Cytoplasm</location>
    </subcellularLocation>
</comment>
<dbReference type="PROSITE" id="PS01124">
    <property type="entry name" value="HTH_ARAC_FAMILY_2"/>
    <property type="match status" value="1"/>
</dbReference>
<dbReference type="GO" id="GO:0005737">
    <property type="term" value="C:cytoplasm"/>
    <property type="evidence" value="ECO:0007669"/>
    <property type="project" value="UniProtKB-SubCell"/>
</dbReference>
<evidence type="ECO:0000313" key="13">
    <source>
        <dbReference type="EMBL" id="BCN30640.1"/>
    </source>
</evidence>
<evidence type="ECO:0000256" key="7">
    <source>
        <dbReference type="ARBA" id="ARBA00023125"/>
    </source>
</evidence>
<evidence type="ECO:0000256" key="4">
    <source>
        <dbReference type="ARBA" id="ARBA00022553"/>
    </source>
</evidence>
<evidence type="ECO:0000256" key="1">
    <source>
        <dbReference type="ARBA" id="ARBA00004496"/>
    </source>
</evidence>
<protein>
    <recommendedName>
        <fullName evidence="2">Stage 0 sporulation protein A homolog</fullName>
    </recommendedName>
</protein>